<sequence length="316" mass="35063">MRLFLALLVLAAAGPSAAAELHWCYKVQVEPSNYTCLGPDKWGGNCQKSRQSPIDIVTSKVQVNKSLGPFSFSGYNEKLEWTVQNSGHSVVMLPTTTDGTEVAIAGGGLPARYQVTQFHLHWSRLMDAGSEHSINGEHFAMELHIVHQKEEGTSGNQNDAQDSGDDTAVLAFLVKPGPKVNDGFRPLVEALSKIPRPEMNTTIGGISLLDFLPNEEKLRHYFRYLGSLTTPTCDETVIWTVFEEPIELHRDQILEFSDKLYYDEKQRQNMTDNVRPAQDQGQRTVYKSQAPGQLLPLPLPALLVPTLTCLAAGFLR</sequence>
<protein>
    <recommendedName>
        <fullName evidence="14">Carbonic anhydrase</fullName>
        <ecNumber evidence="14">4.2.1.1</ecNumber>
    </recommendedName>
</protein>
<evidence type="ECO:0000256" key="11">
    <source>
        <dbReference type="ARBA" id="ARBA00023288"/>
    </source>
</evidence>
<dbReference type="InterPro" id="IPR018338">
    <property type="entry name" value="Carbonic_anhydrase_a-class_CS"/>
</dbReference>
<dbReference type="AlphaFoldDB" id="A0A8C8ZP96"/>
<dbReference type="GO" id="GO:0048471">
    <property type="term" value="C:perinuclear region of cytoplasm"/>
    <property type="evidence" value="ECO:0007669"/>
    <property type="project" value="Ensembl"/>
</dbReference>
<keyword evidence="17" id="KW-1185">Reference proteome</keyword>
<dbReference type="GO" id="GO:0030658">
    <property type="term" value="C:transport vesicle membrane"/>
    <property type="evidence" value="ECO:0007669"/>
    <property type="project" value="Ensembl"/>
</dbReference>
<keyword evidence="11" id="KW-0449">Lipoprotein</keyword>
<evidence type="ECO:0000256" key="12">
    <source>
        <dbReference type="ARBA" id="ARBA00045603"/>
    </source>
</evidence>
<evidence type="ECO:0000256" key="10">
    <source>
        <dbReference type="ARBA" id="ARBA00023239"/>
    </source>
</evidence>
<dbReference type="GO" id="GO:0015701">
    <property type="term" value="P:bicarbonate transport"/>
    <property type="evidence" value="ECO:0007669"/>
    <property type="project" value="Ensembl"/>
</dbReference>
<comment type="function">
    <text evidence="14">Reversible hydration of carbon dioxide.</text>
</comment>
<dbReference type="GO" id="GO:0008270">
    <property type="term" value="F:zinc ion binding"/>
    <property type="evidence" value="ECO:0007669"/>
    <property type="project" value="UniProtKB-UniRule"/>
</dbReference>
<keyword evidence="9" id="KW-0325">Glycoprotein</keyword>
<proteinExistence type="inferred from homology"/>
<dbReference type="EC" id="4.2.1.1" evidence="14"/>
<dbReference type="PROSITE" id="PS00162">
    <property type="entry name" value="ALPHA_CA_1"/>
    <property type="match status" value="1"/>
</dbReference>
<comment type="subunit">
    <text evidence="4">Interacts with SLC4A4.</text>
</comment>
<accession>A0A8C8ZP96</accession>
<evidence type="ECO:0000256" key="9">
    <source>
        <dbReference type="ARBA" id="ARBA00023180"/>
    </source>
</evidence>
<evidence type="ECO:0000256" key="1">
    <source>
        <dbReference type="ARBA" id="ARBA00001947"/>
    </source>
</evidence>
<dbReference type="Pfam" id="PF00194">
    <property type="entry name" value="Carb_anhydrase"/>
    <property type="match status" value="1"/>
</dbReference>
<dbReference type="GO" id="GO:0005791">
    <property type="term" value="C:rough endoplasmic reticulum"/>
    <property type="evidence" value="ECO:0007669"/>
    <property type="project" value="Ensembl"/>
</dbReference>
<keyword evidence="10 14" id="KW-0456">Lyase</keyword>
<dbReference type="SMART" id="SM01057">
    <property type="entry name" value="Carb_anhydrase"/>
    <property type="match status" value="1"/>
</dbReference>
<keyword evidence="6" id="KW-0472">Membrane</keyword>
<reference evidence="16" key="1">
    <citation type="submission" date="2025-08" db="UniProtKB">
        <authorList>
            <consortium name="Ensembl"/>
        </authorList>
    </citation>
    <scope>IDENTIFICATION</scope>
</reference>
<evidence type="ECO:0000256" key="6">
    <source>
        <dbReference type="ARBA" id="ARBA00022622"/>
    </source>
</evidence>
<evidence type="ECO:0000256" key="2">
    <source>
        <dbReference type="ARBA" id="ARBA00004609"/>
    </source>
</evidence>
<comment type="similarity">
    <text evidence="3 14">Belongs to the alpha-carbonic anhydrase family.</text>
</comment>
<dbReference type="PANTHER" id="PTHR18952">
    <property type="entry name" value="CARBONIC ANHYDRASE"/>
    <property type="match status" value="1"/>
</dbReference>
<organism evidence="16 17">
    <name type="scientific">Prolemur simus</name>
    <name type="common">Greater bamboo lemur</name>
    <name type="synonym">Hapalemur simus</name>
    <dbReference type="NCBI Taxonomy" id="1328070"/>
    <lineage>
        <taxon>Eukaryota</taxon>
        <taxon>Metazoa</taxon>
        <taxon>Chordata</taxon>
        <taxon>Craniata</taxon>
        <taxon>Vertebrata</taxon>
        <taxon>Euteleostomi</taxon>
        <taxon>Mammalia</taxon>
        <taxon>Eutheria</taxon>
        <taxon>Euarchontoglires</taxon>
        <taxon>Primates</taxon>
        <taxon>Strepsirrhini</taxon>
        <taxon>Lemuriformes</taxon>
        <taxon>Lemuridae</taxon>
        <taxon>Prolemur</taxon>
    </lineage>
</organism>
<evidence type="ECO:0000313" key="16">
    <source>
        <dbReference type="Ensembl" id="ENSPSMP00000016321.1"/>
    </source>
</evidence>
<dbReference type="Gene3D" id="3.10.200.10">
    <property type="entry name" value="Alpha carbonic anhydrase"/>
    <property type="match status" value="1"/>
</dbReference>
<comment type="subcellular location">
    <subcellularLocation>
        <location evidence="2">Cell membrane</location>
        <topology evidence="2">Lipid-anchor</topology>
        <topology evidence="2">GPI-anchor</topology>
    </subcellularLocation>
</comment>
<gene>
    <name evidence="16" type="primary">CA4</name>
</gene>
<dbReference type="GO" id="GO:0004089">
    <property type="term" value="F:carbonate dehydratase activity"/>
    <property type="evidence" value="ECO:0007669"/>
    <property type="project" value="UniProtKB-UniRule"/>
</dbReference>
<feature type="domain" description="Alpha-carbonic anhydrase" evidence="15">
    <location>
        <begin position="21"/>
        <end position="289"/>
    </location>
</feature>
<evidence type="ECO:0000256" key="14">
    <source>
        <dbReference type="RuleBase" id="RU367011"/>
    </source>
</evidence>
<evidence type="ECO:0000259" key="15">
    <source>
        <dbReference type="PROSITE" id="PS51144"/>
    </source>
</evidence>
<name>A0A8C8ZP96_PROSS</name>
<dbReference type="InterPro" id="IPR023561">
    <property type="entry name" value="Carbonic_anhydrase_a-class"/>
</dbReference>
<dbReference type="InterPro" id="IPR036398">
    <property type="entry name" value="CA_dom_sf"/>
</dbReference>
<comment type="function">
    <text evidence="12">Catalyzes the reversible hydration of carbon dioxide into bicarbonate and protons and thus is essential to maintaining intracellular and extracellular pH. May stimulate the sodium/bicarbonate transporter activity of SLC4A4 that acts in pH homeostasis. It is essential for acid overload removal from the retina and retina epithelium, and acid release in the choriocapillaris in the choroid.</text>
</comment>
<keyword evidence="14" id="KW-0732">Signal</keyword>
<dbReference type="GO" id="GO:0030667">
    <property type="term" value="C:secretory granule membrane"/>
    <property type="evidence" value="ECO:0007669"/>
    <property type="project" value="Ensembl"/>
</dbReference>
<dbReference type="GO" id="GO:0009897">
    <property type="term" value="C:external side of plasma membrane"/>
    <property type="evidence" value="ECO:0007669"/>
    <property type="project" value="Ensembl"/>
</dbReference>
<dbReference type="GO" id="GO:0031526">
    <property type="term" value="C:brush border membrane"/>
    <property type="evidence" value="ECO:0007669"/>
    <property type="project" value="Ensembl"/>
</dbReference>
<feature type="signal peptide" evidence="14">
    <location>
        <begin position="1"/>
        <end position="18"/>
    </location>
</feature>
<evidence type="ECO:0000256" key="5">
    <source>
        <dbReference type="ARBA" id="ARBA00022475"/>
    </source>
</evidence>
<evidence type="ECO:0000256" key="4">
    <source>
        <dbReference type="ARBA" id="ARBA00011736"/>
    </source>
</evidence>
<keyword evidence="5" id="KW-1003">Cell membrane</keyword>
<keyword evidence="8 14" id="KW-0862">Zinc</keyword>
<dbReference type="Ensembl" id="ENSPSMT00000018949.1">
    <property type="protein sequence ID" value="ENSPSMP00000016321.1"/>
    <property type="gene ID" value="ENSPSMG00000011627.1"/>
</dbReference>
<keyword evidence="7 14" id="KW-0479">Metal-binding</keyword>
<dbReference type="SUPFAM" id="SSF51069">
    <property type="entry name" value="Carbonic anhydrase"/>
    <property type="match status" value="1"/>
</dbReference>
<dbReference type="PANTHER" id="PTHR18952:SF95">
    <property type="entry name" value="CARBONIC ANHYDRASE 4"/>
    <property type="match status" value="1"/>
</dbReference>
<evidence type="ECO:0000256" key="13">
    <source>
        <dbReference type="ARBA" id="ARBA00049061"/>
    </source>
</evidence>
<keyword evidence="6" id="KW-0336">GPI-anchor</keyword>
<dbReference type="GeneTree" id="ENSGT00940000155690"/>
<dbReference type="GO" id="GO:0005793">
    <property type="term" value="C:endoplasmic reticulum-Golgi intermediate compartment"/>
    <property type="evidence" value="ECO:0007669"/>
    <property type="project" value="Ensembl"/>
</dbReference>
<dbReference type="FunFam" id="3.10.200.10:FF:000003">
    <property type="entry name" value="Carbonic anhydrase 12"/>
    <property type="match status" value="1"/>
</dbReference>
<comment type="cofactor">
    <cofactor evidence="1 14">
        <name>Zn(2+)</name>
        <dbReference type="ChEBI" id="CHEBI:29105"/>
    </cofactor>
</comment>
<feature type="chain" id="PRO_5034309474" description="Carbonic anhydrase" evidence="14">
    <location>
        <begin position="19"/>
        <end position="316"/>
    </location>
</feature>
<evidence type="ECO:0000256" key="3">
    <source>
        <dbReference type="ARBA" id="ARBA00010718"/>
    </source>
</evidence>
<reference evidence="16" key="2">
    <citation type="submission" date="2025-09" db="UniProtKB">
        <authorList>
            <consortium name="Ensembl"/>
        </authorList>
    </citation>
    <scope>IDENTIFICATION</scope>
</reference>
<dbReference type="InterPro" id="IPR001148">
    <property type="entry name" value="CA_dom"/>
</dbReference>
<evidence type="ECO:0000313" key="17">
    <source>
        <dbReference type="Proteomes" id="UP000694414"/>
    </source>
</evidence>
<comment type="catalytic activity">
    <reaction evidence="13">
        <text>hydrogencarbonate + H(+) = CO2 + H2O</text>
        <dbReference type="Rhea" id="RHEA:10748"/>
        <dbReference type="ChEBI" id="CHEBI:15377"/>
        <dbReference type="ChEBI" id="CHEBI:15378"/>
        <dbReference type="ChEBI" id="CHEBI:16526"/>
        <dbReference type="ChEBI" id="CHEBI:17544"/>
        <dbReference type="EC" id="4.2.1.1"/>
    </reaction>
    <physiologicalReaction direction="left-to-right" evidence="13">
        <dbReference type="Rhea" id="RHEA:10749"/>
    </physiologicalReaction>
    <physiologicalReaction direction="right-to-left" evidence="13">
        <dbReference type="Rhea" id="RHEA:10750"/>
    </physiologicalReaction>
</comment>
<dbReference type="GO" id="GO:0005802">
    <property type="term" value="C:trans-Golgi network"/>
    <property type="evidence" value="ECO:0007669"/>
    <property type="project" value="Ensembl"/>
</dbReference>
<dbReference type="Proteomes" id="UP000694414">
    <property type="component" value="Unplaced"/>
</dbReference>
<dbReference type="PROSITE" id="PS51144">
    <property type="entry name" value="ALPHA_CA_2"/>
    <property type="match status" value="1"/>
</dbReference>
<evidence type="ECO:0000256" key="7">
    <source>
        <dbReference type="ARBA" id="ARBA00022723"/>
    </source>
</evidence>
<dbReference type="GO" id="GO:0070062">
    <property type="term" value="C:extracellular exosome"/>
    <property type="evidence" value="ECO:0007669"/>
    <property type="project" value="Ensembl"/>
</dbReference>
<evidence type="ECO:0000256" key="8">
    <source>
        <dbReference type="ARBA" id="ARBA00022833"/>
    </source>
</evidence>